<gene>
    <name evidence="2" type="ORF">R2APBS1_3435</name>
</gene>
<feature type="region of interest" description="Disordered" evidence="1">
    <location>
        <begin position="1"/>
        <end position="43"/>
    </location>
</feature>
<evidence type="ECO:0000313" key="3">
    <source>
        <dbReference type="Proteomes" id="UP000011859"/>
    </source>
</evidence>
<dbReference type="HOGENOM" id="CLU_3238809_0_0_6"/>
<dbReference type="AlphaFoldDB" id="M4NLI0"/>
<evidence type="ECO:0000313" key="2">
    <source>
        <dbReference type="EMBL" id="AGG90498.1"/>
    </source>
</evidence>
<organism evidence="2 3">
    <name type="scientific">Rhodanobacter denitrificans</name>
    <dbReference type="NCBI Taxonomy" id="666685"/>
    <lineage>
        <taxon>Bacteria</taxon>
        <taxon>Pseudomonadati</taxon>
        <taxon>Pseudomonadota</taxon>
        <taxon>Gammaproteobacteria</taxon>
        <taxon>Lysobacterales</taxon>
        <taxon>Rhodanobacteraceae</taxon>
        <taxon>Rhodanobacter</taxon>
    </lineage>
</organism>
<name>M4NLI0_9GAMM</name>
<dbReference type="EMBL" id="CP003470">
    <property type="protein sequence ID" value="AGG90498.1"/>
    <property type="molecule type" value="Genomic_DNA"/>
</dbReference>
<proteinExistence type="predicted"/>
<reference evidence="2 3" key="1">
    <citation type="submission" date="2012-04" db="EMBL/GenBank/DDBJ databases">
        <title>Complete genome of Rhodanobacter sp. 2APBS1.</title>
        <authorList>
            <consortium name="US DOE Joint Genome Institute"/>
            <person name="Huntemann M."/>
            <person name="Wei C.-L."/>
            <person name="Han J."/>
            <person name="Detter J.C."/>
            <person name="Han C."/>
            <person name="Tapia R."/>
            <person name="Munk A.C.C."/>
            <person name="Chen A."/>
            <person name="Krypides N."/>
            <person name="Mavromatis K."/>
            <person name="Markowitz V."/>
            <person name="Szeto E."/>
            <person name="Ivanova N."/>
            <person name="Mikhailova N."/>
            <person name="Ovchinnikova G."/>
            <person name="Pagani I."/>
            <person name="Pati A."/>
            <person name="Goodwin L."/>
            <person name="Peters L."/>
            <person name="Pitluck S."/>
            <person name="Woyke T."/>
            <person name="Prakash O."/>
            <person name="Elkins J."/>
            <person name="Brown S."/>
            <person name="Palumbo A."/>
            <person name="Hemme C."/>
            <person name="Zhou J."/>
            <person name="Watson D."/>
            <person name="Jardine P."/>
            <person name="Kostka J."/>
            <person name="Green S."/>
        </authorList>
    </citation>
    <scope>NUCLEOTIDE SEQUENCE [LARGE SCALE GENOMIC DNA]</scope>
    <source>
        <strain evidence="2 3">2APBS1</strain>
    </source>
</reference>
<keyword evidence="3" id="KW-1185">Reference proteome</keyword>
<evidence type="ECO:0000256" key="1">
    <source>
        <dbReference type="SAM" id="MobiDB-lite"/>
    </source>
</evidence>
<dbReference type="Proteomes" id="UP000011859">
    <property type="component" value="Chromosome"/>
</dbReference>
<protein>
    <submittedName>
        <fullName evidence="2">Uncharacterized protein</fullName>
    </submittedName>
</protein>
<sequence>MDQPGRDPSSFNPFSVEGDRASGTKGVVPDAEQEPADPDWLPL</sequence>
<accession>M4NLI0</accession>
<dbReference type="STRING" id="666685.R2APBS1_3435"/>
<dbReference type="KEGG" id="rhd:R2APBS1_3435"/>
<dbReference type="RefSeq" id="WP_015448817.1">
    <property type="nucleotide sequence ID" value="NZ_CP088925.1"/>
</dbReference>